<name>A0A0W8CZ37_PHYNI</name>
<sequence length="273" mass="30710">MAAKLVRGGVLIVGWAAVTKEYFFDIKYGMGVSMAPTIPDGSFIFVEHLSRRWRNWERGELVELRSPSRHMRETIVKRILALEGDVVELQPRFDENRKDKITVPKGHVWVEGDNATCSVDSRFFGPVPIALLTGRPFWIIMSSRTLSHALRGGLSANVRRQALATRGGHAHRPPPPPFARIKTPAQPLHEEAELVWNDGVAPETLIDFDAPHIPKYQALRHWLCGLGGFVTLMGVVTLYNPDSWRQASKRGNHLPDLKWELGEANEPDGEMDE</sequence>
<evidence type="ECO:0000259" key="4">
    <source>
        <dbReference type="Pfam" id="PF10502"/>
    </source>
</evidence>
<dbReference type="Gene3D" id="2.10.109.10">
    <property type="entry name" value="Umud Fragment, subunit A"/>
    <property type="match status" value="1"/>
</dbReference>
<feature type="active site" evidence="2">
    <location>
        <position position="33"/>
    </location>
</feature>
<evidence type="ECO:0000256" key="1">
    <source>
        <dbReference type="ARBA" id="ARBA00022801"/>
    </source>
</evidence>
<proteinExistence type="predicted"/>
<keyword evidence="5" id="KW-0645">Protease</keyword>
<feature type="domain" description="Peptidase S26" evidence="4">
    <location>
        <begin position="8"/>
        <end position="89"/>
    </location>
</feature>
<dbReference type="STRING" id="4790.A0A0W8CZ37"/>
<keyword evidence="3" id="KW-0472">Membrane</keyword>
<accession>A0A0W8CZ37</accession>
<organism evidence="5 6">
    <name type="scientific">Phytophthora nicotianae</name>
    <name type="common">Potato buckeye rot agent</name>
    <name type="synonym">Phytophthora parasitica</name>
    <dbReference type="NCBI Taxonomy" id="4792"/>
    <lineage>
        <taxon>Eukaryota</taxon>
        <taxon>Sar</taxon>
        <taxon>Stramenopiles</taxon>
        <taxon>Oomycota</taxon>
        <taxon>Peronosporomycetes</taxon>
        <taxon>Peronosporales</taxon>
        <taxon>Peronosporaceae</taxon>
        <taxon>Phytophthora</taxon>
    </lineage>
</organism>
<feature type="transmembrane region" description="Helical" evidence="3">
    <location>
        <begin position="219"/>
        <end position="240"/>
    </location>
</feature>
<dbReference type="PROSITE" id="PS00761">
    <property type="entry name" value="SPASE_I_3"/>
    <property type="match status" value="1"/>
</dbReference>
<dbReference type="InterPro" id="IPR000223">
    <property type="entry name" value="Pept_S26A_signal_pept_1"/>
</dbReference>
<gene>
    <name evidence="5" type="ORF">AM587_10010839</name>
</gene>
<keyword evidence="1" id="KW-0378">Hydrolase</keyword>
<protein>
    <submittedName>
        <fullName evidence="5">Mitochondrial inner membrane protease subunit 1</fullName>
    </submittedName>
</protein>
<dbReference type="InterPro" id="IPR019533">
    <property type="entry name" value="Peptidase_S26"/>
</dbReference>
<dbReference type="CDD" id="cd06530">
    <property type="entry name" value="S26_SPase_I"/>
    <property type="match status" value="1"/>
</dbReference>
<reference evidence="5 6" key="1">
    <citation type="submission" date="2015-11" db="EMBL/GenBank/DDBJ databases">
        <title>Genomes and virulence difference between two physiological races of Phytophthora nicotianae.</title>
        <authorList>
            <person name="Liu H."/>
            <person name="Ma X."/>
            <person name="Yu H."/>
            <person name="Fang D."/>
            <person name="Li Y."/>
            <person name="Wang X."/>
            <person name="Wang W."/>
            <person name="Dong Y."/>
            <person name="Xiao B."/>
        </authorList>
    </citation>
    <scope>NUCLEOTIDE SEQUENCE [LARGE SCALE GENOMIC DNA]</scope>
    <source>
        <strain evidence="6">race 0</strain>
    </source>
</reference>
<evidence type="ECO:0000313" key="5">
    <source>
        <dbReference type="EMBL" id="KUF88850.1"/>
    </source>
</evidence>
<keyword evidence="3" id="KW-0812">Transmembrane</keyword>
<dbReference type="AlphaFoldDB" id="A0A0W8CZ37"/>
<dbReference type="SUPFAM" id="SSF51306">
    <property type="entry name" value="LexA/Signal peptidase"/>
    <property type="match status" value="1"/>
</dbReference>
<keyword evidence="3" id="KW-1133">Transmembrane helix</keyword>
<feature type="active site" evidence="2">
    <location>
        <position position="77"/>
    </location>
</feature>
<dbReference type="Pfam" id="PF10502">
    <property type="entry name" value="Peptidase_S26"/>
    <property type="match status" value="2"/>
</dbReference>
<comment type="caution">
    <text evidence="5">The sequence shown here is derived from an EMBL/GenBank/DDBJ whole genome shotgun (WGS) entry which is preliminary data.</text>
</comment>
<dbReference type="PANTHER" id="PTHR36401:SF1">
    <property type="entry name" value="NADH DEHYDROGENASE [UBIQUINONE] 1 BETA SUBCOMPLEX SUBUNIT 8, MITOCHONDRIAL"/>
    <property type="match status" value="1"/>
</dbReference>
<dbReference type="EMBL" id="LNFO01001765">
    <property type="protein sequence ID" value="KUF88850.1"/>
    <property type="molecule type" value="Genomic_DNA"/>
</dbReference>
<dbReference type="OrthoDB" id="308440at2759"/>
<evidence type="ECO:0000256" key="3">
    <source>
        <dbReference type="SAM" id="Phobius"/>
    </source>
</evidence>
<dbReference type="InterPro" id="IPR036286">
    <property type="entry name" value="LexA/Signal_pep-like_sf"/>
</dbReference>
<evidence type="ECO:0000313" key="6">
    <source>
        <dbReference type="Proteomes" id="UP000052943"/>
    </source>
</evidence>
<dbReference type="GO" id="GO:0004252">
    <property type="term" value="F:serine-type endopeptidase activity"/>
    <property type="evidence" value="ECO:0007669"/>
    <property type="project" value="InterPro"/>
</dbReference>
<dbReference type="PRINTS" id="PR00727">
    <property type="entry name" value="LEADERPTASE"/>
</dbReference>
<dbReference type="PANTHER" id="PTHR36401">
    <property type="entry name" value="NADH DEHYDROGENASE [UBIQUINONE] 1 BETA SUBCOMPLEX SUBUNIT 8, MITOCHONDRIAL"/>
    <property type="match status" value="1"/>
</dbReference>
<dbReference type="InterPro" id="IPR038863">
    <property type="entry name" value="Put_Complex_I_su8"/>
</dbReference>
<dbReference type="Proteomes" id="UP000052943">
    <property type="component" value="Unassembled WGS sequence"/>
</dbReference>
<dbReference type="GO" id="GO:0006465">
    <property type="term" value="P:signal peptide processing"/>
    <property type="evidence" value="ECO:0007669"/>
    <property type="project" value="InterPro"/>
</dbReference>
<feature type="domain" description="Peptidase S26" evidence="4">
    <location>
        <begin position="98"/>
        <end position="139"/>
    </location>
</feature>
<dbReference type="GO" id="GO:0016020">
    <property type="term" value="C:membrane"/>
    <property type="evidence" value="ECO:0007669"/>
    <property type="project" value="InterPro"/>
</dbReference>
<dbReference type="InterPro" id="IPR019758">
    <property type="entry name" value="Pept_S26A_signal_pept_1_CS"/>
</dbReference>
<evidence type="ECO:0000256" key="2">
    <source>
        <dbReference type="PIRSR" id="PIRSR600223-1"/>
    </source>
</evidence>